<proteinExistence type="predicted"/>
<sequence length="79" mass="9237">MNICLLDIFLIRLKLSSYIHNESAFENFYKNFQMRTDYIAKLKTALVSGSPDNTCLPAGRQKFRIYPLLFVIVVKLFIM</sequence>
<name>A0A1G2ID04_9BACT</name>
<evidence type="ECO:0000313" key="2">
    <source>
        <dbReference type="Proteomes" id="UP000176774"/>
    </source>
</evidence>
<organism evidence="1 2">
    <name type="scientific">Candidatus Staskawiczbacteria bacterium RIFCSPLOWO2_01_FULL_38_12b</name>
    <dbReference type="NCBI Taxonomy" id="1802214"/>
    <lineage>
        <taxon>Bacteria</taxon>
        <taxon>Candidatus Staskawicziibacteriota</taxon>
    </lineage>
</organism>
<dbReference type="AlphaFoldDB" id="A0A1G2ID04"/>
<dbReference type="Proteomes" id="UP000176774">
    <property type="component" value="Unassembled WGS sequence"/>
</dbReference>
<evidence type="ECO:0000313" key="1">
    <source>
        <dbReference type="EMBL" id="OGZ72629.1"/>
    </source>
</evidence>
<protein>
    <submittedName>
        <fullName evidence="1">Uncharacterized protein</fullName>
    </submittedName>
</protein>
<reference evidence="1 2" key="1">
    <citation type="journal article" date="2016" name="Nat. Commun.">
        <title>Thousands of microbial genomes shed light on interconnected biogeochemical processes in an aquifer system.</title>
        <authorList>
            <person name="Anantharaman K."/>
            <person name="Brown C.T."/>
            <person name="Hug L.A."/>
            <person name="Sharon I."/>
            <person name="Castelle C.J."/>
            <person name="Probst A.J."/>
            <person name="Thomas B.C."/>
            <person name="Singh A."/>
            <person name="Wilkins M.J."/>
            <person name="Karaoz U."/>
            <person name="Brodie E.L."/>
            <person name="Williams K.H."/>
            <person name="Hubbard S.S."/>
            <person name="Banfield J.F."/>
        </authorList>
    </citation>
    <scope>NUCLEOTIDE SEQUENCE [LARGE SCALE GENOMIC DNA]</scope>
</reference>
<comment type="caution">
    <text evidence="1">The sequence shown here is derived from an EMBL/GenBank/DDBJ whole genome shotgun (WGS) entry which is preliminary data.</text>
</comment>
<gene>
    <name evidence="1" type="ORF">A2908_04590</name>
</gene>
<dbReference type="EMBL" id="MHPA01000023">
    <property type="protein sequence ID" value="OGZ72629.1"/>
    <property type="molecule type" value="Genomic_DNA"/>
</dbReference>
<accession>A0A1G2ID04</accession>